<dbReference type="RefSeq" id="WP_189692467.1">
    <property type="nucleotide sequence ID" value="NZ_BNCM01000002.1"/>
</dbReference>
<accession>A0ABS1K6K3</accession>
<protein>
    <submittedName>
        <fullName evidence="1">VOC family protein</fullName>
    </submittedName>
</protein>
<keyword evidence="2" id="KW-1185">Reference proteome</keyword>
<evidence type="ECO:0000313" key="1">
    <source>
        <dbReference type="EMBL" id="MBL0705926.1"/>
    </source>
</evidence>
<gene>
    <name evidence="1" type="ORF">JJE72_10455</name>
</gene>
<comment type="caution">
    <text evidence="1">The sequence shown here is derived from an EMBL/GenBank/DDBJ whole genome shotgun (WGS) entry which is preliminary data.</text>
</comment>
<dbReference type="Proteomes" id="UP000639051">
    <property type="component" value="Unassembled WGS sequence"/>
</dbReference>
<evidence type="ECO:0000313" key="2">
    <source>
        <dbReference type="Proteomes" id="UP000639051"/>
    </source>
</evidence>
<dbReference type="EMBL" id="JAERRC010000024">
    <property type="protein sequence ID" value="MBL0705926.1"/>
    <property type="molecule type" value="Genomic_DNA"/>
</dbReference>
<sequence>MLRVLPTRFTSALPELRRLLLDLGLVPAEEGQGWAVLDSRSGRVRLRTADPGSERDGTVVFGVEIRDPAEFARRTADDGGSAALVESPAGARVLVTGPDGFSFYAEPTGHTGQYVDADPDLAVRLEWRTPDPGGAAATLAAIGARRRADTLGPEGSREFTAKNGGVLAAVPAPMASAALAFEYAGPLGELEARLALAGWTVEHDGADHGGAGDAVREAAEAPGRADGVVHVTVPLPDGSDVMVLVSKGHVPASMR</sequence>
<name>A0ABS1K6K3_9MICC</name>
<proteinExistence type="predicted"/>
<reference evidence="1 2" key="1">
    <citation type="submission" date="2021-01" db="EMBL/GenBank/DDBJ databases">
        <title>Genome public.</title>
        <authorList>
            <person name="Liu C."/>
            <person name="Sun Q."/>
        </authorList>
    </citation>
    <scope>NUCLEOTIDE SEQUENCE [LARGE SCALE GENOMIC DNA]</scope>
    <source>
        <strain evidence="1 2">JC656</strain>
    </source>
</reference>
<organism evidence="1 2">
    <name type="scientific">Sinomonas cellulolyticus</name>
    <dbReference type="NCBI Taxonomy" id="2801916"/>
    <lineage>
        <taxon>Bacteria</taxon>
        <taxon>Bacillati</taxon>
        <taxon>Actinomycetota</taxon>
        <taxon>Actinomycetes</taxon>
        <taxon>Micrococcales</taxon>
        <taxon>Micrococcaceae</taxon>
        <taxon>Sinomonas</taxon>
    </lineage>
</organism>